<evidence type="ECO:0000313" key="18">
    <source>
        <dbReference type="Proteomes" id="UP000694552"/>
    </source>
</evidence>
<dbReference type="Gene3D" id="2.60.40.10">
    <property type="entry name" value="Immunoglobulins"/>
    <property type="match status" value="1"/>
</dbReference>
<name>A0A8C8AWN2_9STRI</name>
<evidence type="ECO:0000256" key="5">
    <source>
        <dbReference type="ARBA" id="ARBA00022737"/>
    </source>
</evidence>
<keyword evidence="18" id="KW-1185">Reference proteome</keyword>
<dbReference type="GO" id="GO:0007417">
    <property type="term" value="P:central nervous system development"/>
    <property type="evidence" value="ECO:0007669"/>
    <property type="project" value="TreeGrafter"/>
</dbReference>
<dbReference type="GO" id="GO:0007155">
    <property type="term" value="P:cell adhesion"/>
    <property type="evidence" value="ECO:0007669"/>
    <property type="project" value="InterPro"/>
</dbReference>
<evidence type="ECO:0000313" key="17">
    <source>
        <dbReference type="Ensembl" id="ENSOSUP00000012029.1"/>
    </source>
</evidence>
<dbReference type="SUPFAM" id="SSF48726">
    <property type="entry name" value="Immunoglobulin"/>
    <property type="match status" value="1"/>
</dbReference>
<dbReference type="GO" id="GO:0001501">
    <property type="term" value="P:skeletal system development"/>
    <property type="evidence" value="ECO:0007669"/>
    <property type="project" value="TreeGrafter"/>
</dbReference>
<dbReference type="InterPro" id="IPR003599">
    <property type="entry name" value="Ig_sub"/>
</dbReference>
<dbReference type="FunFam" id="3.10.100.10:FF:000001">
    <property type="entry name" value="Hyaluronan proteoglycan link protein 1"/>
    <property type="match status" value="1"/>
</dbReference>
<dbReference type="Ensembl" id="ENSOSUT00000012441.1">
    <property type="protein sequence ID" value="ENSOSUP00000012029.1"/>
    <property type="gene ID" value="ENSOSUG00000008681.1"/>
</dbReference>
<evidence type="ECO:0000256" key="11">
    <source>
        <dbReference type="ARBA" id="ARBA00069065"/>
    </source>
</evidence>
<feature type="disulfide bond" evidence="13">
    <location>
        <begin position="310"/>
        <end position="331"/>
    </location>
</feature>
<dbReference type="AlphaFoldDB" id="A0A8C8AWN2"/>
<evidence type="ECO:0000256" key="6">
    <source>
        <dbReference type="ARBA" id="ARBA00023157"/>
    </source>
</evidence>
<dbReference type="GO" id="GO:0002052">
    <property type="term" value="P:positive regulation of neuroblast proliferation"/>
    <property type="evidence" value="ECO:0007669"/>
    <property type="project" value="TreeGrafter"/>
</dbReference>
<reference evidence="17" key="2">
    <citation type="submission" date="2025-09" db="UniProtKB">
        <authorList>
            <consortium name="Ensembl"/>
        </authorList>
    </citation>
    <scope>IDENTIFICATION</scope>
</reference>
<keyword evidence="3" id="KW-0272">Extracellular matrix</keyword>
<dbReference type="CDD" id="cd03518">
    <property type="entry name" value="Link_domain_HAPLN_module_1"/>
    <property type="match status" value="1"/>
</dbReference>
<dbReference type="GO" id="GO:0045202">
    <property type="term" value="C:synapse"/>
    <property type="evidence" value="ECO:0007669"/>
    <property type="project" value="TreeGrafter"/>
</dbReference>
<evidence type="ECO:0000256" key="8">
    <source>
        <dbReference type="ARBA" id="ARBA00023319"/>
    </source>
</evidence>
<evidence type="ECO:0000256" key="10">
    <source>
        <dbReference type="ARBA" id="ARBA00056052"/>
    </source>
</evidence>
<keyword evidence="2" id="KW-0964">Secreted</keyword>
<dbReference type="InterPro" id="IPR050691">
    <property type="entry name" value="Hyaluronan_bind_Proteoglycan"/>
</dbReference>
<evidence type="ECO:0000259" key="16">
    <source>
        <dbReference type="PROSITE" id="PS50963"/>
    </source>
</evidence>
<dbReference type="GO" id="GO:0005615">
    <property type="term" value="C:extracellular space"/>
    <property type="evidence" value="ECO:0007669"/>
    <property type="project" value="TreeGrafter"/>
</dbReference>
<dbReference type="SMART" id="SM00406">
    <property type="entry name" value="IGv"/>
    <property type="match status" value="1"/>
</dbReference>
<dbReference type="InterPro" id="IPR036179">
    <property type="entry name" value="Ig-like_dom_sf"/>
</dbReference>
<organism evidence="17 18">
    <name type="scientific">Otus sunia</name>
    <name type="common">Oriental scops-owl</name>
    <dbReference type="NCBI Taxonomy" id="257818"/>
    <lineage>
        <taxon>Eukaryota</taxon>
        <taxon>Metazoa</taxon>
        <taxon>Chordata</taxon>
        <taxon>Craniata</taxon>
        <taxon>Vertebrata</taxon>
        <taxon>Euteleostomi</taxon>
        <taxon>Archelosauria</taxon>
        <taxon>Archosauria</taxon>
        <taxon>Dinosauria</taxon>
        <taxon>Saurischia</taxon>
        <taxon>Theropoda</taxon>
        <taxon>Coelurosauria</taxon>
        <taxon>Aves</taxon>
        <taxon>Neognathae</taxon>
        <taxon>Neoaves</taxon>
        <taxon>Telluraves</taxon>
        <taxon>Strigiformes</taxon>
        <taxon>Strigidae</taxon>
        <taxon>Otus</taxon>
    </lineage>
</organism>
<comment type="function">
    <text evidence="10">Mediates a firm binding of versican V2 to hyaluronic acid. May play a pivotal role in the formation of the hyaluronan-associated matrix in the central nervous system (CNS) which facilitates neuronal conduction and general structural stabilization. Binds to hyaluronic acid.</text>
</comment>
<feature type="chain" id="PRO_5034784855" description="Hyaluronan and proteoglycan link protein 2" evidence="14">
    <location>
        <begin position="22"/>
        <end position="427"/>
    </location>
</feature>
<feature type="domain" description="Ig-like" evidence="15">
    <location>
        <begin position="51"/>
        <end position="159"/>
    </location>
</feature>
<evidence type="ECO:0000256" key="7">
    <source>
        <dbReference type="ARBA" id="ARBA00023290"/>
    </source>
</evidence>
<evidence type="ECO:0000256" key="14">
    <source>
        <dbReference type="SAM" id="SignalP"/>
    </source>
</evidence>
<dbReference type="PANTHER" id="PTHR22804">
    <property type="entry name" value="AGGRECAN/VERSICAN PROTEOGLYCAN"/>
    <property type="match status" value="1"/>
</dbReference>
<keyword evidence="6 13" id="KW-1015">Disulfide bond</keyword>
<keyword evidence="4 14" id="KW-0732">Signal</keyword>
<dbReference type="SMART" id="SM00409">
    <property type="entry name" value="IG"/>
    <property type="match status" value="1"/>
</dbReference>
<evidence type="ECO:0000256" key="3">
    <source>
        <dbReference type="ARBA" id="ARBA00022530"/>
    </source>
</evidence>
<dbReference type="PRINTS" id="PR01265">
    <property type="entry name" value="LINKMODULE"/>
</dbReference>
<dbReference type="SMART" id="SM00408">
    <property type="entry name" value="IGc2"/>
    <property type="match status" value="1"/>
</dbReference>
<feature type="disulfide bond" evidence="13">
    <location>
        <begin position="213"/>
        <end position="234"/>
    </location>
</feature>
<dbReference type="Pfam" id="PF07686">
    <property type="entry name" value="V-set"/>
    <property type="match status" value="1"/>
</dbReference>
<sequence>ALRMHQLLLLGSLWLLAASLASRVLKDGGAAAMLRGESVLRLPGGFPTAPPRLQYLLEPLHTTVHTQRGATATLPCVLRALPRNYRVKWSKVEPANYRESIIIITNGLYHKNYGPLSPRVRLRHSHRYDASLTITDVALEDEGRYRCQLVNGLEDESVSLVLHLEGVVFPYQPSTGRYKFNYHEAKRACEQQDSRLATYQQLYKAWTEGLDWCNAGWILDGTVHYPIINSREPCGGRLLLPGVRTYGARDKQKDRFDAFCFTSALQGRVYFIRGHLNFKEAGQACHNHGAAIAKVGQLYSAWKFSQLDRCDGGWLADGSVRYPITTPRERCGGLPDPGVRSFGFPSKELRTYGTYCFMPASPGTARALPGPQGWGHFGLGLPVSVVPGDVAVPGGPRSHDAGGCCHTPRFGAVQLLPFPPPRRGCPQ</sequence>
<dbReference type="InterPro" id="IPR013106">
    <property type="entry name" value="Ig_V-set"/>
</dbReference>
<evidence type="ECO:0000256" key="9">
    <source>
        <dbReference type="ARBA" id="ARBA00038272"/>
    </source>
</evidence>
<comment type="caution">
    <text evidence="13">Lacks conserved residue(s) required for the propagation of feature annotation.</text>
</comment>
<dbReference type="PROSITE" id="PS50835">
    <property type="entry name" value="IG_LIKE"/>
    <property type="match status" value="1"/>
</dbReference>
<dbReference type="PROSITE" id="PS50963">
    <property type="entry name" value="LINK_2"/>
    <property type="match status" value="2"/>
</dbReference>
<evidence type="ECO:0000256" key="1">
    <source>
        <dbReference type="ARBA" id="ARBA00004498"/>
    </source>
</evidence>
<dbReference type="InterPro" id="IPR003598">
    <property type="entry name" value="Ig_sub2"/>
</dbReference>
<dbReference type="InterPro" id="IPR013783">
    <property type="entry name" value="Ig-like_fold"/>
</dbReference>
<accession>A0A8C8AWN2</accession>
<protein>
    <recommendedName>
        <fullName evidence="11">Hyaluronan and proteoglycan link protein 2</fullName>
    </recommendedName>
    <alternativeName>
        <fullName evidence="12">Brain link protein 1</fullName>
    </alternativeName>
</protein>
<dbReference type="PANTHER" id="PTHR22804:SF8">
    <property type="entry name" value="HYALURONAN AND PROTEOGLYCAN LINK PROTEIN 2"/>
    <property type="match status" value="1"/>
</dbReference>
<comment type="subcellular location">
    <subcellularLocation>
        <location evidence="1">Secreted</location>
        <location evidence="1">Extracellular space</location>
        <location evidence="1">Extracellular matrix</location>
    </subcellularLocation>
</comment>
<feature type="domain" description="Link" evidence="16">
    <location>
        <begin position="263"/>
        <end position="358"/>
    </location>
</feature>
<dbReference type="GO" id="GO:0072534">
    <property type="term" value="C:perineuronal net"/>
    <property type="evidence" value="ECO:0007669"/>
    <property type="project" value="TreeGrafter"/>
</dbReference>
<dbReference type="GO" id="GO:0010001">
    <property type="term" value="P:glial cell differentiation"/>
    <property type="evidence" value="ECO:0007669"/>
    <property type="project" value="TreeGrafter"/>
</dbReference>
<dbReference type="GO" id="GO:0005540">
    <property type="term" value="F:hyaluronic acid binding"/>
    <property type="evidence" value="ECO:0007669"/>
    <property type="project" value="UniProtKB-KW"/>
</dbReference>
<evidence type="ECO:0000259" key="15">
    <source>
        <dbReference type="PROSITE" id="PS50835"/>
    </source>
</evidence>
<dbReference type="FunFam" id="2.60.40.10:FF:000846">
    <property type="entry name" value="Hyaluronan and proteoglycan link protein 2"/>
    <property type="match status" value="1"/>
</dbReference>
<dbReference type="Pfam" id="PF00193">
    <property type="entry name" value="Xlink"/>
    <property type="match status" value="2"/>
</dbReference>
<comment type="similarity">
    <text evidence="9">Belongs to the HAPLN family.</text>
</comment>
<dbReference type="FunFam" id="3.10.100.10:FF:000002">
    <property type="entry name" value="Hyaluronan proteoglycan link protein 1"/>
    <property type="match status" value="1"/>
</dbReference>
<evidence type="ECO:0000256" key="2">
    <source>
        <dbReference type="ARBA" id="ARBA00022525"/>
    </source>
</evidence>
<dbReference type="InterPro" id="IPR016187">
    <property type="entry name" value="CTDL_fold"/>
</dbReference>
<feature type="domain" description="Link" evidence="16">
    <location>
        <begin position="167"/>
        <end position="262"/>
    </location>
</feature>
<dbReference type="PROSITE" id="PS01241">
    <property type="entry name" value="LINK_1"/>
    <property type="match status" value="1"/>
</dbReference>
<dbReference type="InterPro" id="IPR000538">
    <property type="entry name" value="Link_dom"/>
</dbReference>
<dbReference type="Gene3D" id="3.10.100.10">
    <property type="entry name" value="Mannose-Binding Protein A, subunit A"/>
    <property type="match status" value="2"/>
</dbReference>
<evidence type="ECO:0000256" key="13">
    <source>
        <dbReference type="PROSITE-ProRule" id="PRU00323"/>
    </source>
</evidence>
<dbReference type="Proteomes" id="UP000694552">
    <property type="component" value="Unplaced"/>
</dbReference>
<evidence type="ECO:0000256" key="12">
    <source>
        <dbReference type="ARBA" id="ARBA00082810"/>
    </source>
</evidence>
<proteinExistence type="inferred from homology"/>
<dbReference type="CDD" id="cd03519">
    <property type="entry name" value="Link_domain_HAPLN_module_2"/>
    <property type="match status" value="1"/>
</dbReference>
<evidence type="ECO:0000256" key="4">
    <source>
        <dbReference type="ARBA" id="ARBA00022729"/>
    </source>
</evidence>
<dbReference type="InterPro" id="IPR007110">
    <property type="entry name" value="Ig-like_dom"/>
</dbReference>
<feature type="signal peptide" evidence="14">
    <location>
        <begin position="1"/>
        <end position="21"/>
    </location>
</feature>
<keyword evidence="5" id="KW-0677">Repeat</keyword>
<dbReference type="SMART" id="SM00445">
    <property type="entry name" value="LINK"/>
    <property type="match status" value="2"/>
</dbReference>
<reference evidence="17" key="1">
    <citation type="submission" date="2025-08" db="UniProtKB">
        <authorList>
            <consortium name="Ensembl"/>
        </authorList>
    </citation>
    <scope>IDENTIFICATION</scope>
</reference>
<dbReference type="InterPro" id="IPR016186">
    <property type="entry name" value="C-type_lectin-like/link_sf"/>
</dbReference>
<dbReference type="SUPFAM" id="SSF56436">
    <property type="entry name" value="C-type lectin-like"/>
    <property type="match status" value="2"/>
</dbReference>
<keyword evidence="8" id="KW-0393">Immunoglobulin domain</keyword>
<keyword evidence="7" id="KW-0373">Hyaluronic acid</keyword>